<dbReference type="InterPro" id="IPR023796">
    <property type="entry name" value="Serpin_dom"/>
</dbReference>
<evidence type="ECO:0000256" key="2">
    <source>
        <dbReference type="ARBA" id="ARBA00023180"/>
    </source>
</evidence>
<dbReference type="SMART" id="SM00093">
    <property type="entry name" value="SERPIN"/>
    <property type="match status" value="1"/>
</dbReference>
<dbReference type="InterPro" id="IPR036186">
    <property type="entry name" value="Serpin_sf"/>
</dbReference>
<dbReference type="PANTHER" id="PTHR11461:SF211">
    <property type="entry name" value="GH10112P-RELATED"/>
    <property type="match status" value="1"/>
</dbReference>
<reference evidence="5 6" key="1">
    <citation type="journal article" date="2018" name="Gigascience">
        <title>Genomes of trombidid mites reveal novel predicted allergens and laterally-transferred genes associated with secondary metabolism.</title>
        <authorList>
            <person name="Dong X."/>
            <person name="Chaisiri K."/>
            <person name="Xia D."/>
            <person name="Armstrong S.D."/>
            <person name="Fang Y."/>
            <person name="Donnelly M.J."/>
            <person name="Kadowaki T."/>
            <person name="McGarry J.W."/>
            <person name="Darby A.C."/>
            <person name="Makepeace B.L."/>
        </authorList>
    </citation>
    <scope>NUCLEOTIDE SEQUENCE [LARGE SCALE GENOMIC DNA]</scope>
    <source>
        <strain evidence="5">UoL-UT</strain>
    </source>
</reference>
<dbReference type="VEuPathDB" id="VectorBase:LDEU008983"/>
<accession>A0A443S6A6</accession>
<gene>
    <name evidence="5" type="ORF">B4U80_13442</name>
</gene>
<dbReference type="STRING" id="299467.A0A443S6A6"/>
<dbReference type="AlphaFoldDB" id="A0A443S6A6"/>
<evidence type="ECO:0000313" key="5">
    <source>
        <dbReference type="EMBL" id="RWS23057.1"/>
    </source>
</evidence>
<keyword evidence="6" id="KW-1185">Reference proteome</keyword>
<dbReference type="Proteomes" id="UP000288716">
    <property type="component" value="Unassembled WGS sequence"/>
</dbReference>
<dbReference type="InterPro" id="IPR042185">
    <property type="entry name" value="Serpin_sf_2"/>
</dbReference>
<comment type="similarity">
    <text evidence="1 3">Belongs to the serpin family.</text>
</comment>
<dbReference type="EMBL" id="NCKV01007217">
    <property type="protein sequence ID" value="RWS23057.1"/>
    <property type="molecule type" value="Genomic_DNA"/>
</dbReference>
<evidence type="ECO:0000259" key="4">
    <source>
        <dbReference type="SMART" id="SM00093"/>
    </source>
</evidence>
<proteinExistence type="inferred from homology"/>
<dbReference type="SUPFAM" id="SSF56574">
    <property type="entry name" value="Serpins"/>
    <property type="match status" value="1"/>
</dbReference>
<dbReference type="Pfam" id="PF00079">
    <property type="entry name" value="Serpin"/>
    <property type="match status" value="1"/>
</dbReference>
<evidence type="ECO:0000256" key="1">
    <source>
        <dbReference type="ARBA" id="ARBA00009500"/>
    </source>
</evidence>
<name>A0A443S6A6_9ACAR</name>
<organism evidence="5 6">
    <name type="scientific">Leptotrombidium deliense</name>
    <dbReference type="NCBI Taxonomy" id="299467"/>
    <lineage>
        <taxon>Eukaryota</taxon>
        <taxon>Metazoa</taxon>
        <taxon>Ecdysozoa</taxon>
        <taxon>Arthropoda</taxon>
        <taxon>Chelicerata</taxon>
        <taxon>Arachnida</taxon>
        <taxon>Acari</taxon>
        <taxon>Acariformes</taxon>
        <taxon>Trombidiformes</taxon>
        <taxon>Prostigmata</taxon>
        <taxon>Anystina</taxon>
        <taxon>Parasitengona</taxon>
        <taxon>Trombiculoidea</taxon>
        <taxon>Trombiculidae</taxon>
        <taxon>Leptotrombidium</taxon>
    </lineage>
</organism>
<dbReference type="Gene3D" id="6.20.40.10">
    <property type="match status" value="1"/>
</dbReference>
<dbReference type="GO" id="GO:0004867">
    <property type="term" value="F:serine-type endopeptidase inhibitor activity"/>
    <property type="evidence" value="ECO:0007669"/>
    <property type="project" value="InterPro"/>
</dbReference>
<protein>
    <submittedName>
        <fullName evidence="5">Serine protease inhibitor 4-like protein</fullName>
    </submittedName>
</protein>
<dbReference type="CDD" id="cd00172">
    <property type="entry name" value="serpin"/>
    <property type="match status" value="1"/>
</dbReference>
<evidence type="ECO:0000256" key="3">
    <source>
        <dbReference type="RuleBase" id="RU000411"/>
    </source>
</evidence>
<comment type="caution">
    <text evidence="5">The sequence shown here is derived from an EMBL/GenBank/DDBJ whole genome shotgun (WGS) entry which is preliminary data.</text>
</comment>
<dbReference type="OrthoDB" id="6488090at2759"/>
<dbReference type="InterPro" id="IPR000215">
    <property type="entry name" value="Serpin_fam"/>
</dbReference>
<keyword evidence="2" id="KW-0325">Glycoprotein</keyword>
<dbReference type="GO" id="GO:0005615">
    <property type="term" value="C:extracellular space"/>
    <property type="evidence" value="ECO:0007669"/>
    <property type="project" value="InterPro"/>
</dbReference>
<dbReference type="Gene3D" id="2.30.39.10">
    <property type="entry name" value="Alpha-1-antitrypsin, domain 1"/>
    <property type="match status" value="1"/>
</dbReference>
<feature type="domain" description="Serpin" evidence="4">
    <location>
        <begin position="1"/>
        <end position="194"/>
    </location>
</feature>
<evidence type="ECO:0000313" key="6">
    <source>
        <dbReference type="Proteomes" id="UP000288716"/>
    </source>
</evidence>
<dbReference type="PANTHER" id="PTHR11461">
    <property type="entry name" value="SERINE PROTEASE INHIBITOR, SERPIN"/>
    <property type="match status" value="1"/>
</dbReference>
<sequence length="196" mass="22466">MFDSGATKNETFYNYNKSESIVPMMSRNTYYNYIHDDRLKASVIELPYLGDISMYILLPDERYDLNRIIQKATHNQLKELIESMSSADIELQFPKFEYSASIDLLQTLPKLGVDIRQVLRPLDKQLIVSSASHEAKIKVHESGTEAAAVTIYQFIRIRPGLPTIKIPIKVDHPFAYIIRDNKSKINLFAGVVNKIN</sequence>